<keyword evidence="3" id="KW-1185">Reference proteome</keyword>
<feature type="transmembrane region" description="Helical" evidence="1">
    <location>
        <begin position="38"/>
        <end position="58"/>
    </location>
</feature>
<evidence type="ECO:0000313" key="2">
    <source>
        <dbReference type="EMBL" id="MDQ0353041.1"/>
    </source>
</evidence>
<proteinExistence type="predicted"/>
<dbReference type="RefSeq" id="WP_307070126.1">
    <property type="nucleotide sequence ID" value="NZ_JAUSUP010000021.1"/>
</dbReference>
<dbReference type="Proteomes" id="UP001236723">
    <property type="component" value="Unassembled WGS sequence"/>
</dbReference>
<protein>
    <submittedName>
        <fullName evidence="2">Uncharacterized protein</fullName>
    </submittedName>
</protein>
<evidence type="ECO:0000256" key="1">
    <source>
        <dbReference type="SAM" id="Phobius"/>
    </source>
</evidence>
<keyword evidence="1" id="KW-1133">Transmembrane helix</keyword>
<feature type="transmembrane region" description="Helical" evidence="1">
    <location>
        <begin position="12"/>
        <end position="32"/>
    </location>
</feature>
<organism evidence="2 3">
    <name type="scientific">Alkalibacillus filiformis</name>
    <dbReference type="NCBI Taxonomy" id="200990"/>
    <lineage>
        <taxon>Bacteria</taxon>
        <taxon>Bacillati</taxon>
        <taxon>Bacillota</taxon>
        <taxon>Bacilli</taxon>
        <taxon>Bacillales</taxon>
        <taxon>Bacillaceae</taxon>
        <taxon>Alkalibacillus</taxon>
    </lineage>
</organism>
<keyword evidence="1" id="KW-0472">Membrane</keyword>
<dbReference type="EMBL" id="JAUSUP010000021">
    <property type="protein sequence ID" value="MDQ0353041.1"/>
    <property type="molecule type" value="Genomic_DNA"/>
</dbReference>
<evidence type="ECO:0000313" key="3">
    <source>
        <dbReference type="Proteomes" id="UP001236723"/>
    </source>
</evidence>
<comment type="caution">
    <text evidence="2">The sequence shown here is derived from an EMBL/GenBank/DDBJ whole genome shotgun (WGS) entry which is preliminary data.</text>
</comment>
<accession>A0ABU0DXB4</accession>
<name>A0ABU0DXB4_9BACI</name>
<keyword evidence="1" id="KW-0812">Transmembrane</keyword>
<sequence>MSSENIEVNQTIKVVYGIVVTIFLLLAASMILGDYGTSEVGLILIIVSLFISGVYGFYKSLIEKNKKLAIIDFLFVLMGSVILIYIIF</sequence>
<feature type="transmembrane region" description="Helical" evidence="1">
    <location>
        <begin position="70"/>
        <end position="87"/>
    </location>
</feature>
<reference evidence="2 3" key="1">
    <citation type="submission" date="2023-07" db="EMBL/GenBank/DDBJ databases">
        <title>Genomic Encyclopedia of Type Strains, Phase IV (KMG-IV): sequencing the most valuable type-strain genomes for metagenomic binning, comparative biology and taxonomic classification.</title>
        <authorList>
            <person name="Goeker M."/>
        </authorList>
    </citation>
    <scope>NUCLEOTIDE SEQUENCE [LARGE SCALE GENOMIC DNA]</scope>
    <source>
        <strain evidence="2 3">DSM 15448</strain>
    </source>
</reference>
<gene>
    <name evidence="2" type="ORF">J2R98_002902</name>
</gene>